<dbReference type="InterPro" id="IPR032466">
    <property type="entry name" value="Metal_Hydrolase"/>
</dbReference>
<gene>
    <name evidence="1" type="ORF">DHW61_02955</name>
</gene>
<dbReference type="Proteomes" id="UP000262969">
    <property type="component" value="Unassembled WGS sequence"/>
</dbReference>
<dbReference type="Gene3D" id="2.30.40.10">
    <property type="entry name" value="Urease, subunit C, domain 1"/>
    <property type="match status" value="1"/>
</dbReference>
<dbReference type="SUPFAM" id="SSF51556">
    <property type="entry name" value="Metallo-dependent hydrolases"/>
    <property type="match status" value="1"/>
</dbReference>
<dbReference type="Gene3D" id="3.20.20.140">
    <property type="entry name" value="Metal-dependent hydrolases"/>
    <property type="match status" value="1"/>
</dbReference>
<dbReference type="GO" id="GO:0005737">
    <property type="term" value="C:cytoplasm"/>
    <property type="evidence" value="ECO:0007669"/>
    <property type="project" value="TreeGrafter"/>
</dbReference>
<comment type="caution">
    <text evidence="1">The sequence shown here is derived from an EMBL/GenBank/DDBJ whole genome shotgun (WGS) entry which is preliminary data.</text>
</comment>
<sequence>MSQLLIKNGIIYNSTEIMPYQSDILVEDGKIIKIEEKITETKEMKVIDATGLFVYPGLVEAHSHIGLDGYGIGFEGQDYNEMNDILTPQLNAIDGINPMDVTLKKAALGGVTCAATGPGSSNVLGGTFTAIKMTGDRVDHMVVKDKVAMKCAFGENPKRIYKDKNNFSRMSTASKLRDMLNKAKEYQAKLVAAGEDVFKKPSYDAKLEALLPVLNHEIPLKAHAHRADDIFTAIRIAKEFNLRLTIEH</sequence>
<feature type="non-terminal residue" evidence="1">
    <location>
        <position position="248"/>
    </location>
</feature>
<dbReference type="EMBL" id="DPVV01000107">
    <property type="protein sequence ID" value="HCL01366.1"/>
    <property type="molecule type" value="Genomic_DNA"/>
</dbReference>
<dbReference type="GO" id="GO:0006145">
    <property type="term" value="P:purine nucleobase catabolic process"/>
    <property type="evidence" value="ECO:0007669"/>
    <property type="project" value="TreeGrafter"/>
</dbReference>
<accession>A0A3D2X315</accession>
<proteinExistence type="predicted"/>
<dbReference type="GO" id="GO:0004038">
    <property type="term" value="F:allantoinase activity"/>
    <property type="evidence" value="ECO:0007669"/>
    <property type="project" value="TreeGrafter"/>
</dbReference>
<dbReference type="InterPro" id="IPR011059">
    <property type="entry name" value="Metal-dep_hydrolase_composite"/>
</dbReference>
<dbReference type="PANTHER" id="PTHR43668">
    <property type="entry name" value="ALLANTOINASE"/>
    <property type="match status" value="1"/>
</dbReference>
<evidence type="ECO:0000313" key="2">
    <source>
        <dbReference type="Proteomes" id="UP000262969"/>
    </source>
</evidence>
<organism evidence="1 2">
    <name type="scientific">Lachnoclostridium phytofermentans</name>
    <dbReference type="NCBI Taxonomy" id="66219"/>
    <lineage>
        <taxon>Bacteria</taxon>
        <taxon>Bacillati</taxon>
        <taxon>Bacillota</taxon>
        <taxon>Clostridia</taxon>
        <taxon>Lachnospirales</taxon>
        <taxon>Lachnospiraceae</taxon>
    </lineage>
</organism>
<reference evidence="1 2" key="1">
    <citation type="journal article" date="2018" name="Nat. Biotechnol.">
        <title>A standardized bacterial taxonomy based on genome phylogeny substantially revises the tree of life.</title>
        <authorList>
            <person name="Parks D.H."/>
            <person name="Chuvochina M."/>
            <person name="Waite D.W."/>
            <person name="Rinke C."/>
            <person name="Skarshewski A."/>
            <person name="Chaumeil P.A."/>
            <person name="Hugenholtz P."/>
        </authorList>
    </citation>
    <scope>NUCLEOTIDE SEQUENCE [LARGE SCALE GENOMIC DNA]</scope>
    <source>
        <strain evidence="1">UBA11728</strain>
    </source>
</reference>
<dbReference type="SUPFAM" id="SSF51338">
    <property type="entry name" value="Composite domain of metallo-dependent hydrolases"/>
    <property type="match status" value="1"/>
</dbReference>
<evidence type="ECO:0000313" key="1">
    <source>
        <dbReference type="EMBL" id="HCL01366.1"/>
    </source>
</evidence>
<protein>
    <submittedName>
        <fullName evidence="1">Amidohydrolase</fullName>
    </submittedName>
</protein>
<dbReference type="AlphaFoldDB" id="A0A3D2X315"/>
<name>A0A3D2X315_9FIRM</name>
<dbReference type="PANTHER" id="PTHR43668:SF6">
    <property type="entry name" value="AMIDOHYDROLASE"/>
    <property type="match status" value="1"/>
</dbReference>
<keyword evidence="1" id="KW-0378">Hydrolase</keyword>
<dbReference type="InterPro" id="IPR050138">
    <property type="entry name" value="DHOase/Allantoinase_Hydrolase"/>
</dbReference>